<reference evidence="7 8" key="1">
    <citation type="journal article" date="2015" name="Nat. Commun.">
        <title>Outbred genome sequencing and CRISPR/Cas9 gene editing in butterflies.</title>
        <authorList>
            <person name="Li X."/>
            <person name="Fan D."/>
            <person name="Zhang W."/>
            <person name="Liu G."/>
            <person name="Zhang L."/>
            <person name="Zhao L."/>
            <person name="Fang X."/>
            <person name="Chen L."/>
            <person name="Dong Y."/>
            <person name="Chen Y."/>
            <person name="Ding Y."/>
            <person name="Zhao R."/>
            <person name="Feng M."/>
            <person name="Zhu Y."/>
            <person name="Feng Y."/>
            <person name="Jiang X."/>
            <person name="Zhu D."/>
            <person name="Xiang H."/>
            <person name="Feng X."/>
            <person name="Li S."/>
            <person name="Wang J."/>
            <person name="Zhang G."/>
            <person name="Kronforst M.R."/>
            <person name="Wang W."/>
        </authorList>
    </citation>
    <scope>NUCLEOTIDE SEQUENCE [LARGE SCALE GENOMIC DNA]</scope>
    <source>
        <strain evidence="7">Ya'a_city_454_Px</strain>
        <tissue evidence="7">Whole body</tissue>
    </source>
</reference>
<dbReference type="Gene3D" id="2.10.70.10">
    <property type="entry name" value="Complement Module, domain 1"/>
    <property type="match status" value="1"/>
</dbReference>
<feature type="compositionally biased region" description="Polar residues" evidence="4">
    <location>
        <begin position="2260"/>
        <end position="2288"/>
    </location>
</feature>
<feature type="domain" description="VWFC" evidence="6">
    <location>
        <begin position="233"/>
        <end position="300"/>
    </location>
</feature>
<dbReference type="SMART" id="SM00214">
    <property type="entry name" value="VWC"/>
    <property type="match status" value="4"/>
</dbReference>
<feature type="compositionally biased region" description="Polar residues" evidence="4">
    <location>
        <begin position="1123"/>
        <end position="1134"/>
    </location>
</feature>
<feature type="compositionally biased region" description="Polar residues" evidence="4">
    <location>
        <begin position="1102"/>
        <end position="1114"/>
    </location>
</feature>
<feature type="region of interest" description="Disordered" evidence="4">
    <location>
        <begin position="1537"/>
        <end position="1585"/>
    </location>
</feature>
<feature type="region of interest" description="Disordered" evidence="4">
    <location>
        <begin position="1478"/>
        <end position="1499"/>
    </location>
</feature>
<feature type="compositionally biased region" description="Basic and acidic residues" evidence="4">
    <location>
        <begin position="2290"/>
        <end position="2300"/>
    </location>
</feature>
<feature type="chain" id="PRO_5008263167" description="VWFC domain-containing protein" evidence="5">
    <location>
        <begin position="22"/>
        <end position="3040"/>
    </location>
</feature>
<feature type="region of interest" description="Disordered" evidence="4">
    <location>
        <begin position="1388"/>
        <end position="1423"/>
    </location>
</feature>
<keyword evidence="3 5" id="KW-0732">Signal</keyword>
<feature type="region of interest" description="Disordered" evidence="4">
    <location>
        <begin position="891"/>
        <end position="1206"/>
    </location>
</feature>
<feature type="compositionally biased region" description="Low complexity" evidence="4">
    <location>
        <begin position="855"/>
        <end position="869"/>
    </location>
</feature>
<dbReference type="GO" id="GO:0005576">
    <property type="term" value="C:extracellular region"/>
    <property type="evidence" value="ECO:0007669"/>
    <property type="project" value="UniProtKB-SubCell"/>
</dbReference>
<dbReference type="PANTHER" id="PTHR46698">
    <property type="entry name" value="CROSSVEINLESS 2"/>
    <property type="match status" value="1"/>
</dbReference>
<feature type="region of interest" description="Disordered" evidence="4">
    <location>
        <begin position="434"/>
        <end position="460"/>
    </location>
</feature>
<feature type="compositionally biased region" description="Polar residues" evidence="4">
    <location>
        <begin position="358"/>
        <end position="371"/>
    </location>
</feature>
<feature type="compositionally biased region" description="Basic and acidic residues" evidence="4">
    <location>
        <begin position="944"/>
        <end position="959"/>
    </location>
</feature>
<feature type="region of interest" description="Disordered" evidence="4">
    <location>
        <begin position="356"/>
        <end position="380"/>
    </location>
</feature>
<feature type="region of interest" description="Disordered" evidence="4">
    <location>
        <begin position="2746"/>
        <end position="2793"/>
    </location>
</feature>
<feature type="compositionally biased region" description="Basic and acidic residues" evidence="4">
    <location>
        <begin position="1059"/>
        <end position="1092"/>
    </location>
</feature>
<dbReference type="EMBL" id="KQ459606">
    <property type="protein sequence ID" value="KPI91497.1"/>
    <property type="molecule type" value="Genomic_DNA"/>
</dbReference>
<feature type="compositionally biased region" description="Basic and acidic residues" evidence="4">
    <location>
        <begin position="2308"/>
        <end position="2326"/>
    </location>
</feature>
<dbReference type="SUPFAM" id="SSF57603">
    <property type="entry name" value="FnI-like domain"/>
    <property type="match status" value="5"/>
</dbReference>
<dbReference type="InterPro" id="IPR052424">
    <property type="entry name" value="Kielin_Chordin-BMP_Reg"/>
</dbReference>
<dbReference type="PROSITE" id="PS50184">
    <property type="entry name" value="VWFC_2"/>
    <property type="match status" value="1"/>
</dbReference>
<evidence type="ECO:0000256" key="1">
    <source>
        <dbReference type="ARBA" id="ARBA00004613"/>
    </source>
</evidence>
<feature type="compositionally biased region" description="Basic and acidic residues" evidence="4">
    <location>
        <begin position="901"/>
        <end position="924"/>
    </location>
</feature>
<feature type="compositionally biased region" description="Polar residues" evidence="4">
    <location>
        <begin position="1144"/>
        <end position="1156"/>
    </location>
</feature>
<name>A0A194PE08_PAPXU</name>
<feature type="compositionally biased region" description="Basic and acidic residues" evidence="4">
    <location>
        <begin position="2576"/>
        <end position="2589"/>
    </location>
</feature>
<evidence type="ECO:0000259" key="6">
    <source>
        <dbReference type="PROSITE" id="PS50184"/>
    </source>
</evidence>
<evidence type="ECO:0000256" key="5">
    <source>
        <dbReference type="SAM" id="SignalP"/>
    </source>
</evidence>
<keyword evidence="2" id="KW-0964">Secreted</keyword>
<protein>
    <recommendedName>
        <fullName evidence="6">VWFC domain-containing protein</fullName>
    </recommendedName>
</protein>
<gene>
    <name evidence="7" type="ORF">RR46_15001</name>
</gene>
<comment type="subcellular location">
    <subcellularLocation>
        <location evidence="1">Secreted</location>
    </subcellularLocation>
</comment>
<feature type="compositionally biased region" description="Basic and acidic residues" evidence="4">
    <location>
        <begin position="2663"/>
        <end position="2677"/>
    </location>
</feature>
<feature type="region of interest" description="Disordered" evidence="4">
    <location>
        <begin position="2808"/>
        <end position="2875"/>
    </location>
</feature>
<proteinExistence type="predicted"/>
<accession>A0A194PE08</accession>
<keyword evidence="8" id="KW-1185">Reference proteome</keyword>
<dbReference type="Proteomes" id="UP000053268">
    <property type="component" value="Unassembled WGS sequence"/>
</dbReference>
<feature type="compositionally biased region" description="Basic and acidic residues" evidence="4">
    <location>
        <begin position="1240"/>
        <end position="1257"/>
    </location>
</feature>
<feature type="region of interest" description="Disordered" evidence="4">
    <location>
        <begin position="1946"/>
        <end position="1970"/>
    </location>
</feature>
<feature type="region of interest" description="Disordered" evidence="4">
    <location>
        <begin position="844"/>
        <end position="869"/>
    </location>
</feature>
<feature type="compositionally biased region" description="Basic and acidic residues" evidence="4">
    <location>
        <begin position="992"/>
        <end position="1005"/>
    </location>
</feature>
<evidence type="ECO:0000313" key="8">
    <source>
        <dbReference type="Proteomes" id="UP000053268"/>
    </source>
</evidence>
<organism evidence="7 8">
    <name type="scientific">Papilio xuthus</name>
    <name type="common">Asian swallowtail butterfly</name>
    <dbReference type="NCBI Taxonomy" id="66420"/>
    <lineage>
        <taxon>Eukaryota</taxon>
        <taxon>Metazoa</taxon>
        <taxon>Ecdysozoa</taxon>
        <taxon>Arthropoda</taxon>
        <taxon>Hexapoda</taxon>
        <taxon>Insecta</taxon>
        <taxon>Pterygota</taxon>
        <taxon>Neoptera</taxon>
        <taxon>Endopterygota</taxon>
        <taxon>Lepidoptera</taxon>
        <taxon>Glossata</taxon>
        <taxon>Ditrysia</taxon>
        <taxon>Papilionoidea</taxon>
        <taxon>Papilionidae</taxon>
        <taxon>Papilioninae</taxon>
        <taxon>Papilio</taxon>
    </lineage>
</organism>
<sequence length="3040" mass="336459">MEGRRAAALLALAACVACSHAAPTASNQTALDLYEAAPEGCYYNFQHYGEGDRIMTNEPCLNCTCHNRMLMCYLRVCPFTKPIGQDCTVEKRADQCCPIVTCPDVPVDLLTSTSTSSPAEYGATGVGHQDKYGCSINGRYFPEGSKVPPTPNKPCEHCYCIRNMTTCVMQECTLHVDGCIPIYHKEVCCPVRYSCDHPEDDIKLLDDMTTTVRPTPGFLLTTTTLSPVTQVSQDCVHDDQIFADGALIKTEKACEHCYCMKGDIVCVVQECGTPMENEGKNCTSLPPRQGQCCPDTYICEGDELPTEQTPELTTEEIQRTTSITPPRKGIEGSGYRNEPDEPYTDLPIFDTEIEGSGEDQSTLSIGQSETVTPEKPTPDFEDEMFLTTVKQFEPEPTSATEIGIDTMVTKSDTSNAEITHSHETEYDIVTESTKLDTEEDSKTVSQDEVTETTHVDSDDNKVTEKPLLTTLSDFISSTLGESLIPVEEKTDRTTESSFRKEDDISAVPEVTTQQTYDGLITEGEYYEQKEPKEDAVPTTGSPVIPVEEEDKELQTSGITTEIVMTADTDKEMKEKVETYSSTTTMRTDTLETTNPTENEIAEEILPIHSPGRIPGEGDCLLNGITYKNTTDVPSTNKCHTGCRCVSSIIKCDPIICSPPPEYANMNNCEPIYDSAESCCPTYICDHSNEGTLPESHSQMSGTESPKPVKNNECIGDECLTDEDKHTLSPIQSEKQPVLPECGKEGCIDTVPIVHEYPSQVTAVTPCEGENCKDFITPEPDTHISSPDDQDDNIEKECHNDSCRRKEIPQDTIKLPSACVGTQCETDTQTDLITSDLTTEIPIISEEVTKTSHAPTTISSESQTTRTEEQLTTLLEESASKYDSTSKKIDVETEELTTESVQHIEEVSESGMTREPETYTTEHPKVTGSPDDSFDGDLDSTTIADTEKEHLTTSSHDLKVPEPTISEEEPELQQTVSDLSKDFTKMPQTSSVEESHGITLSEKEETLTTISLESTSPSDQTEKAYDQDKSTGHIDVHYETTPALGGDLATKEIYTTESIINKEEKDQQYPEKIPTAEDKDYTTETSKLSKGDDGTTPEIIREYSTSLPQSQNEDGTTPEIIKEYSTSSPQSQNEDVTIPEVIREYSTSSPQSQSDDGTTPEIMKEYPTSSPQSQNEDVTTPEIMKEYPTSSPQSQSAEEKTTEIAIDSTEKAITNLLDESPAIITKDERTTTVSDISVTEAGHEFVTESVKDAEKDVQSTEQSPGHSIEDESTQVYDKTPADQYDISSVSPDSDKYEKDEEKTPEIIYTTENPILSIKETVREETSTELPVTENVVINEITQPSKPDLMESLNGRATEGPDVYEHDGLQTMSQDADLFTTVITEAAVTSSDEKQLETRTTEKTTDKSFEQDMETKTPAQHETETVKVVTESVTTEPERGDGISEDENLVDDKEKMLTTNILHEITTVRIDATEQTFKEEAEHHKEETVDEVSPTVEHISSTETIKDTTEANTETYSVTLTETHDAQSDSTDTLSLVTEKTIPEQHEIELTTTSHYPSEKETSEDAEGSGDISKEQDDRYEQHTSTPTKIAHEFATEKQDVPSSITTALPDTSENILHTTLLEEHIATESPSSQVTENIVQESLPTRRVADHDTEVTVSLEEEATTKSSGLSETITDLTTKDNELPEIEEEKVTVPSHVTDIYEENKTTKIDQISEGEFKEQTTITPEAVTSEQLDTDAITHKDSEITIIEETKPTEIPEKLTSKSIVTELEAVTEKLSTSDLIKSTEEPEKTMAEEYTETINENVTAKDKDESTAMPDVVTSGKLETEIPELTQTIEDISRTTASPDLHVTEYIPTDFEKTTFKAPETNIDLDENTVNIEDSDITEVTEFPVKVTETYDIHEQTPEKLATTPQEPLLRETSSPDMQYTEKTTDSADKIYYPEHISTESSAYPSEPTDVSAVHDDGMSSDKTQEQTILPEVITESVIITTESTSVEQNVKITETTDEKTTAEPLGYTENAEKEIVFASDKPLMQDHDTEKLPESNVFEEKATEKPFINVDDVEKDVDIVTDTPMILEHVTEKETGSHIFEEKIPEEPIKVDDAEKELDYTTDKPLILEHVTELLPESHVLDNSGKTTLAEQTTIKQAATEMPEFVTDSTKESDNVVDSQQDITTVKPEKSTSETATVIPEHKETATSVPSEVETSSYSDKSIETELGTTVSHEKSPETESKPLESTIVTELPELLTTSKSAEDFDKVDVTEGTESSTSQDGKTSGTTPSVDTVPTHISQETDSEKPTTDEPHIFSTISSEEEKLEGTTLKTIHEKTTETIESSTVDETSIKTESQETTSEREVDTVKINIDGEDKTIAYTPEQYTEIPEQIFTEVHKSPSQPSENDITVTELSDIITHSPEKQTTNVEDEQMFTHEKHEHLTTVAESLITQHVETQTVLPTTLSTERTMQDTEINEHLTETQSGATTAPEIYKYTTESEDIATPTLIAQTVNKETVQTELPVTVMTSRDEYTQDIHHEVTSETKPDYYTTEKLEIGTKSEIEAASPVATESSILESKPTSESSTQSQHTEETSEQMDEHSESTPYLVELEEHTHKGIEETAPEVYHEDTTSTIKPEILYPGKLHDELTTEKQETEEMPEITTEEQIIDESIKITTEKQEYEESTKKETVETSTSAVSQIDLGTSEIIHEISTELPTHDDKLTTLSSTPTENEADVSKLITVSHDKDITTSIPVVITTGYEETETPKQEDHETTIEKEKESVPVKPTDAIPSLQETTAPEEEFIPAVTQGTTSKTIEDITTLSPTQSHKFTQPEEKPIESLPSTSAPELQKPGLTDMLPTDEISPTDEDSHFPPTGSSGYGQEPDYGEEDQAFGPGTCRYGGKVYVSAQQIPRDDPCDFCFCFRSDIICLQQSCPPPIHGCHEEPIQGFCCPRYECPVSMATTLNITTTTTTTTTTLPPHFLPHAYKGAAQRRGCQIKGHTYKVGEVVRASSGPCLHCTCGGDGQMKCDPKACTPEPMLRQMIAAAVSAKRRR</sequence>
<feature type="region of interest" description="Disordered" evidence="4">
    <location>
        <begin position="2700"/>
        <end position="2720"/>
    </location>
</feature>
<feature type="compositionally biased region" description="Basic and acidic residues" evidence="4">
    <location>
        <begin position="2248"/>
        <end position="2257"/>
    </location>
</feature>
<feature type="compositionally biased region" description="Basic and acidic residues" evidence="4">
    <location>
        <begin position="1291"/>
        <end position="1303"/>
    </location>
</feature>
<feature type="compositionally biased region" description="Basic and acidic residues" evidence="4">
    <location>
        <begin position="1389"/>
        <end position="1423"/>
    </location>
</feature>
<feature type="compositionally biased region" description="Low complexity" evidence="4">
    <location>
        <begin position="1006"/>
        <end position="1017"/>
    </location>
</feature>
<feature type="compositionally biased region" description="Basic and acidic residues" evidence="4">
    <location>
        <begin position="2219"/>
        <end position="2230"/>
    </location>
</feature>
<feature type="compositionally biased region" description="Basic and acidic residues" evidence="4">
    <location>
        <begin position="2700"/>
        <end position="2709"/>
    </location>
</feature>
<feature type="compositionally biased region" description="Basic and acidic residues" evidence="4">
    <location>
        <begin position="2751"/>
        <end position="2769"/>
    </location>
</feature>
<feature type="compositionally biased region" description="Polar residues" evidence="4">
    <location>
        <begin position="1166"/>
        <end position="1177"/>
    </location>
</feature>
<evidence type="ECO:0000256" key="2">
    <source>
        <dbReference type="ARBA" id="ARBA00022525"/>
    </source>
</evidence>
<feature type="region of interest" description="Disordered" evidence="4">
    <location>
        <begin position="1234"/>
        <end position="1303"/>
    </location>
</feature>
<feature type="compositionally biased region" description="Basic and acidic residues" evidence="4">
    <location>
        <begin position="1019"/>
        <end position="1037"/>
    </location>
</feature>
<evidence type="ECO:0000313" key="7">
    <source>
        <dbReference type="EMBL" id="KPI91497.1"/>
    </source>
</evidence>
<feature type="compositionally biased region" description="Basic and acidic residues" evidence="4">
    <location>
        <begin position="451"/>
        <end position="460"/>
    </location>
</feature>
<feature type="compositionally biased region" description="Basic and acidic residues" evidence="4">
    <location>
        <begin position="2336"/>
        <end position="2350"/>
    </location>
</feature>
<feature type="compositionally biased region" description="Polar residues" evidence="4">
    <location>
        <begin position="2193"/>
        <end position="2207"/>
    </location>
</feature>
<feature type="compositionally biased region" description="Basic and acidic residues" evidence="4">
    <location>
        <begin position="1959"/>
        <end position="1970"/>
    </location>
</feature>
<feature type="compositionally biased region" description="Polar residues" evidence="4">
    <location>
        <begin position="2808"/>
        <end position="2817"/>
    </location>
</feature>
<feature type="signal peptide" evidence="5">
    <location>
        <begin position="1"/>
        <end position="21"/>
    </location>
</feature>
<evidence type="ECO:0000256" key="4">
    <source>
        <dbReference type="SAM" id="MobiDB-lite"/>
    </source>
</evidence>
<dbReference type="InterPro" id="IPR001007">
    <property type="entry name" value="VWF_dom"/>
</dbReference>
<dbReference type="STRING" id="66420.A0A194PE08"/>
<feature type="region of interest" description="Disordered" evidence="4">
    <location>
        <begin position="2152"/>
        <end position="2350"/>
    </location>
</feature>
<feature type="compositionally biased region" description="Polar residues" evidence="4">
    <location>
        <begin position="1918"/>
        <end position="1927"/>
    </location>
</feature>
<dbReference type="PANTHER" id="PTHR46698:SF3">
    <property type="entry name" value="TENECTIN ISOFORM 1-RELATED"/>
    <property type="match status" value="1"/>
</dbReference>
<feature type="region of interest" description="Disordered" evidence="4">
    <location>
        <begin position="1903"/>
        <end position="1927"/>
    </location>
</feature>
<feature type="region of interest" description="Disordered" evidence="4">
    <location>
        <begin position="2663"/>
        <end position="2683"/>
    </location>
</feature>
<evidence type="ECO:0000256" key="3">
    <source>
        <dbReference type="ARBA" id="ARBA00022729"/>
    </source>
</evidence>
<feature type="compositionally biased region" description="Basic and acidic residues" evidence="4">
    <location>
        <begin position="1570"/>
        <end position="1580"/>
    </location>
</feature>
<feature type="region of interest" description="Disordered" evidence="4">
    <location>
        <begin position="2547"/>
        <end position="2591"/>
    </location>
</feature>